<dbReference type="Pfam" id="PF25686">
    <property type="entry name" value="Betaherpes_U91"/>
    <property type="match status" value="1"/>
</dbReference>
<keyword evidence="1" id="KW-0472">Membrane</keyword>
<dbReference type="EMBL" id="OP429126">
    <property type="protein sequence ID" value="WEG69532.1"/>
    <property type="molecule type" value="Genomic_DNA"/>
</dbReference>
<evidence type="ECO:0000313" key="4">
    <source>
        <dbReference type="EMBL" id="WEG69394.1"/>
    </source>
</evidence>
<reference evidence="2" key="1">
    <citation type="submission" date="2022-09" db="EMBL/GenBank/DDBJ databases">
        <authorList>
            <person name="Vucak M."/>
            <person name="Davison A.J."/>
        </authorList>
    </citation>
    <scope>NUCLEOTIDE SEQUENCE</scope>
    <source>
        <strain evidence="2">Mnat18</strain>
        <strain evidence="3">Mnat19</strain>
        <strain evidence="5">Mnat2</strain>
        <strain evidence="4">Mnat29</strain>
        <strain evidence="6">Mnat33</strain>
    </source>
</reference>
<gene>
    <name evidence="2" type="primary">M124</name>
</gene>
<dbReference type="EMBL" id="OP429139">
    <property type="protein sequence ID" value="WEG71344.1"/>
    <property type="molecule type" value="Genomic_DNA"/>
</dbReference>
<dbReference type="EMBL" id="OP429141">
    <property type="protein sequence ID" value="WEG71623.1"/>
    <property type="molecule type" value="Genomic_DNA"/>
</dbReference>
<sequence length="129" mass="14424">MAYTWINTTKYGVLVIGAILLCYVYGGYIKDIMESIPGHRKMVYTSIRERRGIRTMNITRKVEGSSGEEYGKRAKWVQPLSTIFSILFMFGFIMAAVACNVWCMGGDDLSSHGDSIMDIEMASTADPTD</sequence>
<feature type="transmembrane region" description="Helical" evidence="1">
    <location>
        <begin position="83"/>
        <end position="103"/>
    </location>
</feature>
<organism evidence="2">
    <name type="scientific">Mastomys natalensis cytomegalovirus 2</name>
    <dbReference type="NCBI Taxonomy" id="2973540"/>
    <lineage>
        <taxon>Viruses</taxon>
        <taxon>Duplodnaviria</taxon>
        <taxon>Heunggongvirae</taxon>
        <taxon>Peploviricota</taxon>
        <taxon>Herviviricetes</taxon>
        <taxon>Herpesvirales</taxon>
        <taxon>Orthoherpesviridae</taxon>
        <taxon>Betaherpesvirinae</taxon>
        <taxon>Muromegalovirus</taxon>
    </lineage>
</organism>
<evidence type="ECO:0000313" key="5">
    <source>
        <dbReference type="EMBL" id="WEG69532.1"/>
    </source>
</evidence>
<dbReference type="EMBL" id="OP429125">
    <property type="protein sequence ID" value="WEG69394.1"/>
    <property type="molecule type" value="Genomic_DNA"/>
</dbReference>
<name>A0A9Y1N7R7_9BETA</name>
<dbReference type="InterPro" id="IPR058023">
    <property type="entry name" value="U91"/>
</dbReference>
<accession>A0A9Y1N7R7</accession>
<proteinExistence type="predicted"/>
<protein>
    <submittedName>
        <fullName evidence="2">Membrane protein UL124</fullName>
    </submittedName>
</protein>
<feature type="transmembrane region" description="Helical" evidence="1">
    <location>
        <begin position="12"/>
        <end position="29"/>
    </location>
</feature>
<dbReference type="EMBL" id="OP429123">
    <property type="protein sequence ID" value="WEG69117.1"/>
    <property type="molecule type" value="Genomic_DNA"/>
</dbReference>
<dbReference type="EMBL" id="OP429127">
    <property type="protein sequence ID" value="WEG69670.1"/>
    <property type="molecule type" value="Genomic_DNA"/>
</dbReference>
<evidence type="ECO:0000313" key="3">
    <source>
        <dbReference type="EMBL" id="WEG69255.1"/>
    </source>
</evidence>
<keyword evidence="1" id="KW-1133">Transmembrane helix</keyword>
<keyword evidence="1" id="KW-0812">Transmembrane</keyword>
<dbReference type="EMBL" id="OP429124">
    <property type="protein sequence ID" value="WEG69255.1"/>
    <property type="molecule type" value="Genomic_DNA"/>
</dbReference>
<evidence type="ECO:0000313" key="2">
    <source>
        <dbReference type="EMBL" id="WEG69117.1"/>
    </source>
</evidence>
<evidence type="ECO:0000313" key="6">
    <source>
        <dbReference type="EMBL" id="WEG69670.1"/>
    </source>
</evidence>
<evidence type="ECO:0000256" key="1">
    <source>
        <dbReference type="SAM" id="Phobius"/>
    </source>
</evidence>
<reference evidence="2" key="2">
    <citation type="submission" date="2023-06" db="EMBL/GenBank/DDBJ databases">
        <title>Isolation and genome sequencing of cytomegaloviruses from Natal multimammate mice (Mastomys natalensis).</title>
        <authorList>
            <person name="Jarvis M.A."/>
            <person name="Davison A.J."/>
        </authorList>
    </citation>
    <scope>NUCLEOTIDE SEQUENCE</scope>
    <source>
        <strain evidence="2">Mnat18</strain>
        <strain evidence="3">Mnat19</strain>
        <strain evidence="5">Mnat2</strain>
        <strain evidence="4">Mnat29</strain>
        <strain evidence="6">Mnat33</strain>
    </source>
</reference>